<comment type="caution">
    <text evidence="1">The sequence shown here is derived from an EMBL/GenBank/DDBJ whole genome shotgun (WGS) entry which is preliminary data.</text>
</comment>
<dbReference type="Proteomes" id="UP000249453">
    <property type="component" value="Unassembled WGS sequence"/>
</dbReference>
<evidence type="ECO:0000313" key="2">
    <source>
        <dbReference type="Proteomes" id="UP000249453"/>
    </source>
</evidence>
<keyword evidence="2" id="KW-1185">Reference proteome</keyword>
<protein>
    <submittedName>
        <fullName evidence="1">Uncharacterized protein</fullName>
    </submittedName>
</protein>
<accession>A0A364JSD4</accession>
<name>A0A364JSD4_9HYPH</name>
<organism evidence="1 2">
    <name type="scientific">Falsochrobactrum ovis</name>
    <dbReference type="NCBI Taxonomy" id="1293442"/>
    <lineage>
        <taxon>Bacteria</taxon>
        <taxon>Pseudomonadati</taxon>
        <taxon>Pseudomonadota</taxon>
        <taxon>Alphaproteobacteria</taxon>
        <taxon>Hyphomicrobiales</taxon>
        <taxon>Brucellaceae</taxon>
        <taxon>Falsochrobactrum</taxon>
    </lineage>
</organism>
<sequence>MAIADATTHNAAQIAHMYAVLPTNGGNVTAMMTHVTTAIACRRALKIFIRSTSGLASAAAGSWMVRSLTAIVIASALPHFVHRDCRG</sequence>
<reference evidence="1 2" key="1">
    <citation type="submission" date="2018-06" db="EMBL/GenBank/DDBJ databases">
        <title>Genomic Encyclopedia of Type Strains, Phase IV (KMG-IV): sequencing the most valuable type-strain genomes for metagenomic binning, comparative biology and taxonomic classification.</title>
        <authorList>
            <person name="Goeker M."/>
        </authorList>
    </citation>
    <scope>NUCLEOTIDE SEQUENCE [LARGE SCALE GENOMIC DNA]</scope>
    <source>
        <strain evidence="1 2">DSM 26720</strain>
    </source>
</reference>
<proteinExistence type="predicted"/>
<dbReference type="EMBL" id="QLMK01000020">
    <property type="protein sequence ID" value="RAK25742.1"/>
    <property type="molecule type" value="Genomic_DNA"/>
</dbReference>
<dbReference type="AlphaFoldDB" id="A0A364JSD4"/>
<gene>
    <name evidence="1" type="ORF">C7374_12025</name>
</gene>
<evidence type="ECO:0000313" key="1">
    <source>
        <dbReference type="EMBL" id="RAK25742.1"/>
    </source>
</evidence>